<comment type="caution">
    <text evidence="2">The sequence shown here is derived from an EMBL/GenBank/DDBJ whole genome shotgun (WGS) entry which is preliminary data.</text>
</comment>
<organism evidence="2 3">
    <name type="scientific">Dreissena polymorpha</name>
    <name type="common">Zebra mussel</name>
    <name type="synonym">Mytilus polymorpha</name>
    <dbReference type="NCBI Taxonomy" id="45954"/>
    <lineage>
        <taxon>Eukaryota</taxon>
        <taxon>Metazoa</taxon>
        <taxon>Spiralia</taxon>
        <taxon>Lophotrochozoa</taxon>
        <taxon>Mollusca</taxon>
        <taxon>Bivalvia</taxon>
        <taxon>Autobranchia</taxon>
        <taxon>Heteroconchia</taxon>
        <taxon>Euheterodonta</taxon>
        <taxon>Imparidentia</taxon>
        <taxon>Neoheterodontei</taxon>
        <taxon>Myida</taxon>
        <taxon>Dreissenoidea</taxon>
        <taxon>Dreissenidae</taxon>
        <taxon>Dreissena</taxon>
    </lineage>
</organism>
<accession>A0A9D4M2R1</accession>
<feature type="transmembrane region" description="Helical" evidence="1">
    <location>
        <begin position="149"/>
        <end position="174"/>
    </location>
</feature>
<dbReference type="EMBL" id="JAIWYP010000002">
    <property type="protein sequence ID" value="KAH3869752.1"/>
    <property type="molecule type" value="Genomic_DNA"/>
</dbReference>
<keyword evidence="1" id="KW-0812">Transmembrane</keyword>
<proteinExistence type="predicted"/>
<evidence type="ECO:0000313" key="3">
    <source>
        <dbReference type="Proteomes" id="UP000828390"/>
    </source>
</evidence>
<keyword evidence="1" id="KW-0472">Membrane</keyword>
<sequence length="189" mass="20703">MTASFDPTTNAYPTTTVEATSITRMPSLATSATFFPATTSVASTLERSTSVYIESTTSVENVDPTTNAFPPTTSVTTSMTAMPSLTTPRHLEMLYIMPCIYYPNKTFVGMTQEQIIQHLIAQTKINLTETHAAKNRLISRSDTRSSSRMIGIVGTIVLVLVFGTVVMFDAISLWQKLCCIRKVSCRVPS</sequence>
<gene>
    <name evidence="2" type="ORF">DPMN_032921</name>
</gene>
<dbReference type="AlphaFoldDB" id="A0A9D4M2R1"/>
<evidence type="ECO:0000256" key="1">
    <source>
        <dbReference type="SAM" id="Phobius"/>
    </source>
</evidence>
<reference evidence="2" key="1">
    <citation type="journal article" date="2019" name="bioRxiv">
        <title>The Genome of the Zebra Mussel, Dreissena polymorpha: A Resource for Invasive Species Research.</title>
        <authorList>
            <person name="McCartney M.A."/>
            <person name="Auch B."/>
            <person name="Kono T."/>
            <person name="Mallez S."/>
            <person name="Zhang Y."/>
            <person name="Obille A."/>
            <person name="Becker A."/>
            <person name="Abrahante J.E."/>
            <person name="Garbe J."/>
            <person name="Badalamenti J.P."/>
            <person name="Herman A."/>
            <person name="Mangelson H."/>
            <person name="Liachko I."/>
            <person name="Sullivan S."/>
            <person name="Sone E.D."/>
            <person name="Koren S."/>
            <person name="Silverstein K.A.T."/>
            <person name="Beckman K.B."/>
            <person name="Gohl D.M."/>
        </authorList>
    </citation>
    <scope>NUCLEOTIDE SEQUENCE</scope>
    <source>
        <strain evidence="2">Duluth1</strain>
        <tissue evidence="2">Whole animal</tissue>
    </source>
</reference>
<evidence type="ECO:0000313" key="2">
    <source>
        <dbReference type="EMBL" id="KAH3869752.1"/>
    </source>
</evidence>
<name>A0A9D4M2R1_DREPO</name>
<dbReference type="Proteomes" id="UP000828390">
    <property type="component" value="Unassembled WGS sequence"/>
</dbReference>
<keyword evidence="1" id="KW-1133">Transmembrane helix</keyword>
<reference evidence="2" key="2">
    <citation type="submission" date="2020-11" db="EMBL/GenBank/DDBJ databases">
        <authorList>
            <person name="McCartney M.A."/>
            <person name="Auch B."/>
            <person name="Kono T."/>
            <person name="Mallez S."/>
            <person name="Becker A."/>
            <person name="Gohl D.M."/>
            <person name="Silverstein K.A.T."/>
            <person name="Koren S."/>
            <person name="Bechman K.B."/>
            <person name="Herman A."/>
            <person name="Abrahante J.E."/>
            <person name="Garbe J."/>
        </authorList>
    </citation>
    <scope>NUCLEOTIDE SEQUENCE</scope>
    <source>
        <strain evidence="2">Duluth1</strain>
        <tissue evidence="2">Whole animal</tissue>
    </source>
</reference>
<protein>
    <submittedName>
        <fullName evidence="2">Uncharacterized protein</fullName>
    </submittedName>
</protein>
<keyword evidence="3" id="KW-1185">Reference proteome</keyword>